<dbReference type="AlphaFoldDB" id="F0S807"/>
<dbReference type="Proteomes" id="UP000000310">
    <property type="component" value="Chromosome"/>
</dbReference>
<dbReference type="HOGENOM" id="CLU_3398021_0_0_10"/>
<sequence length="31" mass="3796">MHKKMAKKPKKYLILFYNNQILFSNILEVKN</sequence>
<protein>
    <submittedName>
        <fullName evidence="1">Uncharacterized protein</fullName>
    </submittedName>
</protein>
<evidence type="ECO:0000313" key="2">
    <source>
        <dbReference type="Proteomes" id="UP000000310"/>
    </source>
</evidence>
<dbReference type="EMBL" id="CP002545">
    <property type="protein sequence ID" value="ADY51228.1"/>
    <property type="molecule type" value="Genomic_DNA"/>
</dbReference>
<reference evidence="2" key="2">
    <citation type="submission" date="2011-02" db="EMBL/GenBank/DDBJ databases">
        <title>The complete genome of Pedobacter saltans DSM 12145.</title>
        <authorList>
            <consortium name="US DOE Joint Genome Institute (JGI-PGF)"/>
            <person name="Lucas S."/>
            <person name="Copeland A."/>
            <person name="Lapidus A."/>
            <person name="Bruce D."/>
            <person name="Goodwin L."/>
            <person name="Pitluck S."/>
            <person name="Kyrpides N."/>
            <person name="Mavromatis K."/>
            <person name="Pagani I."/>
            <person name="Ivanova N."/>
            <person name="Ovchinnikova G."/>
            <person name="Lu M."/>
            <person name="Detter J.C."/>
            <person name="Han C."/>
            <person name="Land M."/>
            <person name="Hauser L."/>
            <person name="Markowitz V."/>
            <person name="Cheng J.-F."/>
            <person name="Hugenholtz P."/>
            <person name="Woyke T."/>
            <person name="Wu D."/>
            <person name="Tindall B."/>
            <person name="Pomrenke H.G."/>
            <person name="Brambilla E."/>
            <person name="Klenk H.-P."/>
            <person name="Eisen J.A."/>
        </authorList>
    </citation>
    <scope>NUCLEOTIDE SEQUENCE [LARGE SCALE GENOMIC DNA]</scope>
    <source>
        <strain evidence="2">ATCC 51119 / DSM 12145 / JCM 21818 / LMG 10337 / NBRC 100064 / NCIMB 13643</strain>
    </source>
</reference>
<accession>F0S807</accession>
<evidence type="ECO:0000313" key="1">
    <source>
        <dbReference type="EMBL" id="ADY51228.1"/>
    </source>
</evidence>
<dbReference type="KEGG" id="psn:Pedsa_0652"/>
<proteinExistence type="predicted"/>
<organism evidence="1 2">
    <name type="scientific">Pseudopedobacter saltans (strain ATCC 51119 / DSM 12145 / JCM 21818 / CCUG 39354 / LMG 10337 / NBRC 100064 / NCIMB 13643)</name>
    <name type="common">Pedobacter saltans</name>
    <dbReference type="NCBI Taxonomy" id="762903"/>
    <lineage>
        <taxon>Bacteria</taxon>
        <taxon>Pseudomonadati</taxon>
        <taxon>Bacteroidota</taxon>
        <taxon>Sphingobacteriia</taxon>
        <taxon>Sphingobacteriales</taxon>
        <taxon>Sphingobacteriaceae</taxon>
        <taxon>Pseudopedobacter</taxon>
    </lineage>
</organism>
<reference evidence="1 2" key="1">
    <citation type="journal article" date="2011" name="Stand. Genomic Sci.">
        <title>Complete genome sequence of the gliding, heparinolytic Pedobacter saltans type strain (113).</title>
        <authorList>
            <person name="Liolios K."/>
            <person name="Sikorski J."/>
            <person name="Lu M."/>
            <person name="Nolan M."/>
            <person name="Lapidus A."/>
            <person name="Lucas S."/>
            <person name="Hammon N."/>
            <person name="Deshpande S."/>
            <person name="Cheng J.F."/>
            <person name="Tapia R."/>
            <person name="Han C."/>
            <person name="Goodwin L."/>
            <person name="Pitluck S."/>
            <person name="Huntemann M."/>
            <person name="Ivanova N."/>
            <person name="Pagani I."/>
            <person name="Mavromatis K."/>
            <person name="Ovchinikova G."/>
            <person name="Pati A."/>
            <person name="Chen A."/>
            <person name="Palaniappan K."/>
            <person name="Land M."/>
            <person name="Hauser L."/>
            <person name="Brambilla E.M."/>
            <person name="Kotsyurbenko O."/>
            <person name="Rohde M."/>
            <person name="Tindall B.J."/>
            <person name="Abt B."/>
            <person name="Goker M."/>
            <person name="Detter J.C."/>
            <person name="Woyke T."/>
            <person name="Bristow J."/>
            <person name="Eisen J.A."/>
            <person name="Markowitz V."/>
            <person name="Hugenholtz P."/>
            <person name="Klenk H.P."/>
            <person name="Kyrpides N.C."/>
        </authorList>
    </citation>
    <scope>NUCLEOTIDE SEQUENCE [LARGE SCALE GENOMIC DNA]</scope>
    <source>
        <strain evidence="2">ATCC 51119 / DSM 12145 / JCM 21818 / LMG 10337 / NBRC 100064 / NCIMB 13643</strain>
    </source>
</reference>
<dbReference type="STRING" id="762903.Pedsa_0652"/>
<name>F0S807_PSESL</name>
<keyword evidence="2" id="KW-1185">Reference proteome</keyword>
<gene>
    <name evidence="1" type="ordered locus">Pedsa_0652</name>
</gene>